<dbReference type="FunFam" id="1.20.1420.30:FF:000009">
    <property type="entry name" value="sodium/potassium/calcium exchanger 5 isoform X2"/>
    <property type="match status" value="1"/>
</dbReference>
<evidence type="ECO:0000256" key="2">
    <source>
        <dbReference type="ARBA" id="ARBA00005364"/>
    </source>
</evidence>
<feature type="transmembrane region" description="Helical" evidence="18">
    <location>
        <begin position="544"/>
        <end position="567"/>
    </location>
</feature>
<name>A0A7J7J109_BUGNE</name>
<feature type="transmembrane region" description="Helical" evidence="18">
    <location>
        <begin position="227"/>
        <end position="246"/>
    </location>
</feature>
<accession>A0A7J7J109</accession>
<dbReference type="GO" id="GO:0005262">
    <property type="term" value="F:calcium channel activity"/>
    <property type="evidence" value="ECO:0007669"/>
    <property type="project" value="TreeGrafter"/>
</dbReference>
<reference evidence="20" key="1">
    <citation type="submission" date="2020-06" db="EMBL/GenBank/DDBJ databases">
        <title>Draft genome of Bugula neritina, a colonial animal packing powerful symbionts and potential medicines.</title>
        <authorList>
            <person name="Rayko M."/>
        </authorList>
    </citation>
    <scope>NUCLEOTIDE SEQUENCE [LARGE SCALE GENOMIC DNA]</scope>
    <source>
        <strain evidence="20">Kwan_BN1</strain>
    </source>
</reference>
<evidence type="ECO:0000256" key="3">
    <source>
        <dbReference type="ARBA" id="ARBA00022448"/>
    </source>
</evidence>
<dbReference type="GO" id="GO:0006874">
    <property type="term" value="P:intracellular calcium ion homeostasis"/>
    <property type="evidence" value="ECO:0007669"/>
    <property type="project" value="TreeGrafter"/>
</dbReference>
<feature type="transmembrane region" description="Helical" evidence="18">
    <location>
        <begin position="478"/>
        <end position="501"/>
    </location>
</feature>
<keyword evidence="21" id="KW-1185">Reference proteome</keyword>
<keyword evidence="3" id="KW-0813">Transport</keyword>
<dbReference type="NCBIfam" id="TIGR00367">
    <property type="entry name" value="calcium/sodium antiporter"/>
    <property type="match status" value="1"/>
</dbReference>
<feature type="compositionally biased region" description="Acidic residues" evidence="17">
    <location>
        <begin position="419"/>
        <end position="428"/>
    </location>
</feature>
<evidence type="ECO:0000256" key="6">
    <source>
        <dbReference type="ARBA" id="ARBA00022568"/>
    </source>
</evidence>
<evidence type="ECO:0000256" key="11">
    <source>
        <dbReference type="ARBA" id="ARBA00022958"/>
    </source>
</evidence>
<dbReference type="Pfam" id="PF01699">
    <property type="entry name" value="Na_Ca_ex"/>
    <property type="match status" value="2"/>
</dbReference>
<keyword evidence="13" id="KW-0915">Sodium</keyword>
<feature type="transmembrane region" description="Helical" evidence="18">
    <location>
        <begin position="138"/>
        <end position="161"/>
    </location>
</feature>
<evidence type="ECO:0000256" key="14">
    <source>
        <dbReference type="ARBA" id="ARBA00023065"/>
    </source>
</evidence>
<dbReference type="Gene3D" id="1.20.1420.30">
    <property type="entry name" value="NCX, central ion-binding region"/>
    <property type="match status" value="2"/>
</dbReference>
<organism evidence="20 21">
    <name type="scientific">Bugula neritina</name>
    <name type="common">Brown bryozoan</name>
    <name type="synonym">Sertularia neritina</name>
    <dbReference type="NCBI Taxonomy" id="10212"/>
    <lineage>
        <taxon>Eukaryota</taxon>
        <taxon>Metazoa</taxon>
        <taxon>Spiralia</taxon>
        <taxon>Lophotrochozoa</taxon>
        <taxon>Bryozoa</taxon>
        <taxon>Gymnolaemata</taxon>
        <taxon>Cheilostomatida</taxon>
        <taxon>Flustrina</taxon>
        <taxon>Buguloidea</taxon>
        <taxon>Bugulidae</taxon>
        <taxon>Bugula</taxon>
    </lineage>
</organism>
<evidence type="ECO:0000256" key="13">
    <source>
        <dbReference type="ARBA" id="ARBA00023053"/>
    </source>
</evidence>
<evidence type="ECO:0000313" key="20">
    <source>
        <dbReference type="EMBL" id="KAF6019517.1"/>
    </source>
</evidence>
<evidence type="ECO:0000256" key="15">
    <source>
        <dbReference type="ARBA" id="ARBA00023136"/>
    </source>
</evidence>
<keyword evidence="4" id="KW-0050">Antiport</keyword>
<dbReference type="GO" id="GO:0008273">
    <property type="term" value="F:calcium, potassium:sodium antiporter activity"/>
    <property type="evidence" value="ECO:0007669"/>
    <property type="project" value="TreeGrafter"/>
</dbReference>
<feature type="domain" description="Sodium/calcium exchanger membrane region" evidence="19">
    <location>
        <begin position="104"/>
        <end position="246"/>
    </location>
</feature>
<feature type="region of interest" description="Disordered" evidence="17">
    <location>
        <begin position="399"/>
        <end position="432"/>
    </location>
</feature>
<proteinExistence type="inferred from homology"/>
<dbReference type="GO" id="GO:0015293">
    <property type="term" value="F:symporter activity"/>
    <property type="evidence" value="ECO:0007669"/>
    <property type="project" value="UniProtKB-KW"/>
</dbReference>
<evidence type="ECO:0000256" key="18">
    <source>
        <dbReference type="SAM" id="Phobius"/>
    </source>
</evidence>
<dbReference type="InterPro" id="IPR004481">
    <property type="entry name" value="K/Na/Ca-exchanger"/>
</dbReference>
<feature type="transmembrane region" description="Helical" evidence="18">
    <location>
        <begin position="25"/>
        <end position="48"/>
    </location>
</feature>
<feature type="transmembrane region" description="Helical" evidence="18">
    <location>
        <begin position="202"/>
        <end position="221"/>
    </location>
</feature>
<feature type="region of interest" description="Disordered" evidence="17">
    <location>
        <begin position="315"/>
        <end position="384"/>
    </location>
</feature>
<evidence type="ECO:0000256" key="9">
    <source>
        <dbReference type="ARBA" id="ARBA00022837"/>
    </source>
</evidence>
<evidence type="ECO:0000256" key="12">
    <source>
        <dbReference type="ARBA" id="ARBA00022989"/>
    </source>
</evidence>
<dbReference type="EMBL" id="VXIV02003223">
    <property type="protein sequence ID" value="KAF6019517.1"/>
    <property type="molecule type" value="Genomic_DNA"/>
</dbReference>
<keyword evidence="11" id="KW-0630">Potassium</keyword>
<dbReference type="Proteomes" id="UP000593567">
    <property type="component" value="Unassembled WGS sequence"/>
</dbReference>
<evidence type="ECO:0000256" key="4">
    <source>
        <dbReference type="ARBA" id="ARBA00022449"/>
    </source>
</evidence>
<keyword evidence="12 18" id="KW-1133">Transmembrane helix</keyword>
<evidence type="ECO:0000256" key="5">
    <source>
        <dbReference type="ARBA" id="ARBA00022538"/>
    </source>
</evidence>
<protein>
    <submittedName>
        <fullName evidence="20">SLC24A2</fullName>
    </submittedName>
</protein>
<evidence type="ECO:0000256" key="16">
    <source>
        <dbReference type="ARBA" id="ARBA00023201"/>
    </source>
</evidence>
<keyword evidence="14" id="KW-0406">Ion transport</keyword>
<evidence type="ECO:0000256" key="10">
    <source>
        <dbReference type="ARBA" id="ARBA00022847"/>
    </source>
</evidence>
<feature type="compositionally biased region" description="Polar residues" evidence="17">
    <location>
        <begin position="323"/>
        <end position="334"/>
    </location>
</feature>
<keyword evidence="6" id="KW-0109">Calcium transport</keyword>
<evidence type="ECO:0000256" key="1">
    <source>
        <dbReference type="ARBA" id="ARBA00004141"/>
    </source>
</evidence>
<dbReference type="PANTHER" id="PTHR10846">
    <property type="entry name" value="SODIUM/POTASSIUM/CALCIUM EXCHANGER"/>
    <property type="match status" value="1"/>
</dbReference>
<evidence type="ECO:0000256" key="7">
    <source>
        <dbReference type="ARBA" id="ARBA00022692"/>
    </source>
</evidence>
<evidence type="ECO:0000256" key="8">
    <source>
        <dbReference type="ARBA" id="ARBA00022729"/>
    </source>
</evidence>
<dbReference type="InterPro" id="IPR004837">
    <property type="entry name" value="NaCa_Exmemb"/>
</dbReference>
<comment type="similarity">
    <text evidence="2">Belongs to the Ca(2+):cation antiporter (CaCA) (TC 2.A.19) family. SLC24A subfamily.</text>
</comment>
<keyword evidence="15 18" id="KW-0472">Membrane</keyword>
<sequence>MAILKEKNWKVYKLRQYNRRKARPYYVIALVVAICLGSISLVVNYALYEGEASLSSHHISKRSTSKNDSVLTTDSTTLPDIGNYPKDLFTLKQWRQGAVVLHTAGMIYMFIALAIVCDEFFVPALEVITEKLDLTEDVAGATFMAAGGSAPELFTSVAGLFLSENSVGISTIIGSAVFNILFVIGACALAARELLHLTWWPLFRDSIFYSISLVVLIISYLDWKIYYYEAIALLLCYALYVIFMIFNGKIEKKVKGAICRTSATRISNVDLVPSKSRPASSMRFRAGLLQLMIHTIDPLATGNIEDQATRLRTLATQKKESIETNTTPVDQNGNRPDDGAGQPNGGSRVHSAIGSSNSNRSSLTAVESVEGDAAANNHSPAKSAKMETIAATNGFDVTVRTTTNSPEGGLSRGSAAGGDGEEEDDENAPLDISWPKTHRKRFSYIMLAPIIFPLYFTLPDTRKPERRKFYPLTFIGSILWIAFFAVMMVWWASVLCVAIGIPVEIIGLTVLAAGTSVPDLLTSVIVARKGFGDMAISSSIGSNIFDITVGLPLPWFIGCLINIPAPFVNVDAAGLLCSIILLFCMLLVVIGTIAIFKWRLNKPLGITYIILYLTFVTIECPIGH</sequence>
<feature type="transmembrane region" description="Helical" evidence="18">
    <location>
        <begin position="167"/>
        <end position="190"/>
    </location>
</feature>
<gene>
    <name evidence="20" type="ORF">EB796_022168</name>
</gene>
<dbReference type="PANTHER" id="PTHR10846:SF72">
    <property type="entry name" value="SODIUM_POTASSIUM_CALCIUM EXCHANGER NCKX30C"/>
    <property type="match status" value="1"/>
</dbReference>
<evidence type="ECO:0000259" key="19">
    <source>
        <dbReference type="Pfam" id="PF01699"/>
    </source>
</evidence>
<keyword evidence="10" id="KW-0769">Symport</keyword>
<dbReference type="InterPro" id="IPR044880">
    <property type="entry name" value="NCX_ion-bd_dom_sf"/>
</dbReference>
<feature type="transmembrane region" description="Helical" evidence="18">
    <location>
        <begin position="573"/>
        <end position="596"/>
    </location>
</feature>
<keyword evidence="8" id="KW-0732">Signal</keyword>
<dbReference type="FunFam" id="1.20.1420.30:FF:000004">
    <property type="entry name" value="Sodium/potassium/calcium exchanger 2 isoform 1"/>
    <property type="match status" value="1"/>
</dbReference>
<dbReference type="OrthoDB" id="2127281at2759"/>
<comment type="caution">
    <text evidence="20">The sequence shown here is derived from an EMBL/GenBank/DDBJ whole genome shotgun (WGS) entry which is preliminary data.</text>
</comment>
<comment type="subcellular location">
    <subcellularLocation>
        <location evidence="1">Membrane</location>
        <topology evidence="1">Multi-pass membrane protein</topology>
    </subcellularLocation>
</comment>
<dbReference type="GO" id="GO:0005886">
    <property type="term" value="C:plasma membrane"/>
    <property type="evidence" value="ECO:0007669"/>
    <property type="project" value="TreeGrafter"/>
</dbReference>
<feature type="transmembrane region" description="Helical" evidence="18">
    <location>
        <begin position="98"/>
        <end position="117"/>
    </location>
</feature>
<keyword evidence="5" id="KW-0633">Potassium transport</keyword>
<keyword evidence="16" id="KW-0739">Sodium transport</keyword>
<evidence type="ECO:0000313" key="21">
    <source>
        <dbReference type="Proteomes" id="UP000593567"/>
    </source>
</evidence>
<keyword evidence="9" id="KW-0106">Calcium</keyword>
<feature type="transmembrane region" description="Helical" evidence="18">
    <location>
        <begin position="442"/>
        <end position="458"/>
    </location>
</feature>
<dbReference type="AlphaFoldDB" id="A0A7J7J109"/>
<keyword evidence="7 18" id="KW-0812">Transmembrane</keyword>
<evidence type="ECO:0000256" key="17">
    <source>
        <dbReference type="SAM" id="MobiDB-lite"/>
    </source>
</evidence>
<feature type="domain" description="Sodium/calcium exchanger membrane region" evidence="19">
    <location>
        <begin position="471"/>
        <end position="618"/>
    </location>
</feature>